<keyword evidence="3" id="KW-1185">Reference proteome</keyword>
<dbReference type="PANTHER" id="PTHR31286:SF171">
    <property type="entry name" value="CCHC-TYPE DOMAIN-CONTAINING PROTEIN"/>
    <property type="match status" value="1"/>
</dbReference>
<protein>
    <submittedName>
        <fullName evidence="1 2">Uncharacterized protein</fullName>
    </submittedName>
</protein>
<dbReference type="OMA" id="WRTKCSF"/>
<evidence type="ECO:0000313" key="2">
    <source>
        <dbReference type="EnsemblPlants" id="KRH33096"/>
    </source>
</evidence>
<dbReference type="InParanoid" id="A0A0R0HZS7"/>
<dbReference type="EMBL" id="CM000843">
    <property type="protein sequence ID" value="KRH33096.1"/>
    <property type="molecule type" value="Genomic_DNA"/>
</dbReference>
<dbReference type="EnsemblPlants" id="KRH33096">
    <property type="protein sequence ID" value="KRH33096"/>
    <property type="gene ID" value="GLYMA_10G099300"/>
</dbReference>
<name>A0A0R0HZS7_SOYBN</name>
<sequence length="129" mass="14867">MIKFDLNADREKMVSERPWVIFDHYLIVSMDFEVHTVRSNNEQNLGLGKVYYEENVLFTIASAIGTPIKIDLSIAVVGKFNLNGSWYYVEYKGLHILCVECGCYGHVARNYTKAEMKTQRMAMGVMFCH</sequence>
<dbReference type="InterPro" id="IPR040256">
    <property type="entry name" value="At4g02000-like"/>
</dbReference>
<reference evidence="1" key="3">
    <citation type="submission" date="2018-07" db="EMBL/GenBank/DDBJ databases">
        <title>WGS assembly of Glycine max.</title>
        <authorList>
            <person name="Schmutz J."/>
            <person name="Cannon S."/>
            <person name="Schlueter J."/>
            <person name="Ma J."/>
            <person name="Mitros T."/>
            <person name="Nelson W."/>
            <person name="Hyten D."/>
            <person name="Song Q."/>
            <person name="Thelen J."/>
            <person name="Cheng J."/>
            <person name="Xu D."/>
            <person name="Hellsten U."/>
            <person name="May G."/>
            <person name="Yu Y."/>
            <person name="Sakurai T."/>
            <person name="Umezawa T."/>
            <person name="Bhattacharyya M."/>
            <person name="Sandhu D."/>
            <person name="Valliyodan B."/>
            <person name="Lindquist E."/>
            <person name="Peto M."/>
            <person name="Grant D."/>
            <person name="Shu S."/>
            <person name="Goodstein D."/>
            <person name="Barry K."/>
            <person name="Futrell-Griggs M."/>
            <person name="Abernathy B."/>
            <person name="Du J."/>
            <person name="Tian Z."/>
            <person name="Zhu L."/>
            <person name="Gill N."/>
            <person name="Joshi T."/>
            <person name="Libault M."/>
            <person name="Sethuraman A."/>
            <person name="Zhang X."/>
            <person name="Shinozaki K."/>
            <person name="Nguyen H."/>
            <person name="Wing R."/>
            <person name="Cregan P."/>
            <person name="Specht J."/>
            <person name="Grimwood J."/>
            <person name="Rokhsar D."/>
            <person name="Stacey G."/>
            <person name="Shoemaker R."/>
            <person name="Jackson S."/>
        </authorList>
    </citation>
    <scope>NUCLEOTIDE SEQUENCE</scope>
    <source>
        <tissue evidence="1">Callus</tissue>
    </source>
</reference>
<reference evidence="1 2" key="1">
    <citation type="journal article" date="2010" name="Nature">
        <title>Genome sequence of the palaeopolyploid soybean.</title>
        <authorList>
            <person name="Schmutz J."/>
            <person name="Cannon S.B."/>
            <person name="Schlueter J."/>
            <person name="Ma J."/>
            <person name="Mitros T."/>
            <person name="Nelson W."/>
            <person name="Hyten D.L."/>
            <person name="Song Q."/>
            <person name="Thelen J.J."/>
            <person name="Cheng J."/>
            <person name="Xu D."/>
            <person name="Hellsten U."/>
            <person name="May G.D."/>
            <person name="Yu Y."/>
            <person name="Sakurai T."/>
            <person name="Umezawa T."/>
            <person name="Bhattacharyya M.K."/>
            <person name="Sandhu D."/>
            <person name="Valliyodan B."/>
            <person name="Lindquist E."/>
            <person name="Peto M."/>
            <person name="Grant D."/>
            <person name="Shu S."/>
            <person name="Goodstein D."/>
            <person name="Barry K."/>
            <person name="Futrell-Griggs M."/>
            <person name="Abernathy B."/>
            <person name="Du J."/>
            <person name="Tian Z."/>
            <person name="Zhu L."/>
            <person name="Gill N."/>
            <person name="Joshi T."/>
            <person name="Libault M."/>
            <person name="Sethuraman A."/>
            <person name="Zhang X.-C."/>
            <person name="Shinozaki K."/>
            <person name="Nguyen H.T."/>
            <person name="Wing R.A."/>
            <person name="Cregan P."/>
            <person name="Specht J."/>
            <person name="Grimwood J."/>
            <person name="Rokhsar D."/>
            <person name="Stacey G."/>
            <person name="Shoemaker R.C."/>
            <person name="Jackson S.A."/>
        </authorList>
    </citation>
    <scope>NUCLEOTIDE SEQUENCE</scope>
    <source>
        <strain evidence="2">cv. Williams 82</strain>
        <tissue evidence="1">Callus</tissue>
    </source>
</reference>
<organism evidence="1">
    <name type="scientific">Glycine max</name>
    <name type="common">Soybean</name>
    <name type="synonym">Glycine hispida</name>
    <dbReference type="NCBI Taxonomy" id="3847"/>
    <lineage>
        <taxon>Eukaryota</taxon>
        <taxon>Viridiplantae</taxon>
        <taxon>Streptophyta</taxon>
        <taxon>Embryophyta</taxon>
        <taxon>Tracheophyta</taxon>
        <taxon>Spermatophyta</taxon>
        <taxon>Magnoliopsida</taxon>
        <taxon>eudicotyledons</taxon>
        <taxon>Gunneridae</taxon>
        <taxon>Pentapetalae</taxon>
        <taxon>rosids</taxon>
        <taxon>fabids</taxon>
        <taxon>Fabales</taxon>
        <taxon>Fabaceae</taxon>
        <taxon>Papilionoideae</taxon>
        <taxon>50 kb inversion clade</taxon>
        <taxon>NPAAA clade</taxon>
        <taxon>indigoferoid/millettioid clade</taxon>
        <taxon>Phaseoleae</taxon>
        <taxon>Glycine</taxon>
        <taxon>Glycine subgen. Soja</taxon>
    </lineage>
</organism>
<reference evidence="2" key="2">
    <citation type="submission" date="2018-02" db="UniProtKB">
        <authorList>
            <consortium name="EnsemblPlants"/>
        </authorList>
    </citation>
    <scope>IDENTIFICATION</scope>
    <source>
        <strain evidence="2">Williams 82</strain>
    </source>
</reference>
<evidence type="ECO:0000313" key="3">
    <source>
        <dbReference type="Proteomes" id="UP000008827"/>
    </source>
</evidence>
<gene>
    <name evidence="1" type="ORF">GLYMA_10G099300</name>
</gene>
<dbReference type="AlphaFoldDB" id="A0A0R0HZS7"/>
<dbReference type="Proteomes" id="UP000008827">
    <property type="component" value="Chromosome 10"/>
</dbReference>
<accession>A0A0R0HZS7</accession>
<dbReference type="PANTHER" id="PTHR31286">
    <property type="entry name" value="GLYCINE-RICH CELL WALL STRUCTURAL PROTEIN 1.8-LIKE"/>
    <property type="match status" value="1"/>
</dbReference>
<evidence type="ECO:0000313" key="1">
    <source>
        <dbReference type="EMBL" id="KRH33096.1"/>
    </source>
</evidence>
<dbReference type="Gramene" id="KRH33096">
    <property type="protein sequence ID" value="KRH33096"/>
    <property type="gene ID" value="GLYMA_10G099300"/>
</dbReference>
<proteinExistence type="predicted"/>